<evidence type="ECO:0000313" key="2">
    <source>
        <dbReference type="EMBL" id="KKW31142.1"/>
    </source>
</evidence>
<dbReference type="AlphaFoldDB" id="A0A0G1ZSD6"/>
<organism evidence="2 3">
    <name type="scientific">Candidatus Uhrbacteria bacterium GW2011_GWA2_52_8d</name>
    <dbReference type="NCBI Taxonomy" id="1618979"/>
    <lineage>
        <taxon>Bacteria</taxon>
        <taxon>Candidatus Uhriibacteriota</taxon>
    </lineage>
</organism>
<evidence type="ECO:0000259" key="1">
    <source>
        <dbReference type="Pfam" id="PF15919"/>
    </source>
</evidence>
<reference evidence="2 3" key="1">
    <citation type="journal article" date="2015" name="Nature">
        <title>rRNA introns, odd ribosomes, and small enigmatic genomes across a large radiation of phyla.</title>
        <authorList>
            <person name="Brown C.T."/>
            <person name="Hug L.A."/>
            <person name="Thomas B.C."/>
            <person name="Sharon I."/>
            <person name="Castelle C.J."/>
            <person name="Singh A."/>
            <person name="Wilkins M.J."/>
            <person name="Williams K.H."/>
            <person name="Banfield J.F."/>
        </authorList>
    </citation>
    <scope>NUCLEOTIDE SEQUENCE [LARGE SCALE GENOMIC DNA]</scope>
</reference>
<dbReference type="InterPro" id="IPR031807">
    <property type="entry name" value="HicB-like"/>
</dbReference>
<dbReference type="Proteomes" id="UP000034054">
    <property type="component" value="Unassembled WGS sequence"/>
</dbReference>
<dbReference type="PANTHER" id="PTHR34504:SF2">
    <property type="entry name" value="UPF0150 PROTEIN SSL0259"/>
    <property type="match status" value="1"/>
</dbReference>
<dbReference type="Gene3D" id="3.30.160.250">
    <property type="match status" value="1"/>
</dbReference>
<evidence type="ECO:0000313" key="3">
    <source>
        <dbReference type="Proteomes" id="UP000034054"/>
    </source>
</evidence>
<comment type="caution">
    <text evidence="2">The sequence shown here is derived from an EMBL/GenBank/DDBJ whole genome shotgun (WGS) entry which is preliminary data.</text>
</comment>
<feature type="domain" description="HicB-like antitoxin of toxin-antitoxin system" evidence="1">
    <location>
        <begin position="10"/>
        <end position="72"/>
    </location>
</feature>
<sequence>MFTYMINQTFRIIIEPDSEGFHGYVPALRGCHTWGKTISETKKHLREAMEVYIESLLINNQVVPTDESFESFETIHVKKPSRTTASRTRQYA</sequence>
<dbReference type="EMBL" id="LCRH01000065">
    <property type="protein sequence ID" value="KKW31142.1"/>
    <property type="molecule type" value="Genomic_DNA"/>
</dbReference>
<gene>
    <name evidence="2" type="ORF">UY76_C0065G0005</name>
</gene>
<accession>A0A0G1ZSD6</accession>
<name>A0A0G1ZSD6_9BACT</name>
<protein>
    <recommendedName>
        <fullName evidence="1">HicB-like antitoxin of toxin-antitoxin system domain-containing protein</fullName>
    </recommendedName>
</protein>
<dbReference type="InterPro" id="IPR035069">
    <property type="entry name" value="TTHA1013/TTHA0281-like"/>
</dbReference>
<dbReference type="SUPFAM" id="SSF143100">
    <property type="entry name" value="TTHA1013/TTHA0281-like"/>
    <property type="match status" value="1"/>
</dbReference>
<dbReference type="Pfam" id="PF15919">
    <property type="entry name" value="HicB_lk_antitox"/>
    <property type="match status" value="1"/>
</dbReference>
<dbReference type="PANTHER" id="PTHR34504">
    <property type="entry name" value="ANTITOXIN HICB"/>
    <property type="match status" value="1"/>
</dbReference>
<dbReference type="InterPro" id="IPR051404">
    <property type="entry name" value="TA_system_antitoxin"/>
</dbReference>
<proteinExistence type="predicted"/>